<evidence type="ECO:0000256" key="2">
    <source>
        <dbReference type="ARBA" id="ARBA00007069"/>
    </source>
</evidence>
<evidence type="ECO:0000256" key="3">
    <source>
        <dbReference type="ARBA" id="ARBA00022448"/>
    </source>
</evidence>
<dbReference type="AlphaFoldDB" id="A0A830GNG6"/>
<evidence type="ECO:0000259" key="11">
    <source>
        <dbReference type="PROSITE" id="PS50928"/>
    </source>
</evidence>
<feature type="transmembrane region" description="Helical" evidence="9">
    <location>
        <begin position="21"/>
        <end position="40"/>
    </location>
</feature>
<proteinExistence type="inferred from homology"/>
<organism evidence="12 13">
    <name type="scientific">Haloarcula pellucida</name>
    <dbReference type="NCBI Taxonomy" id="1427151"/>
    <lineage>
        <taxon>Archaea</taxon>
        <taxon>Methanobacteriati</taxon>
        <taxon>Methanobacteriota</taxon>
        <taxon>Stenosarchaea group</taxon>
        <taxon>Halobacteria</taxon>
        <taxon>Halobacteriales</taxon>
        <taxon>Haloarculaceae</taxon>
        <taxon>Haloarcula</taxon>
    </lineage>
</organism>
<evidence type="ECO:0000256" key="9">
    <source>
        <dbReference type="RuleBase" id="RU363032"/>
    </source>
</evidence>
<keyword evidence="6 9" id="KW-0812">Transmembrane</keyword>
<sequence length="373" mass="38609">MIDDVRTNTRETILGGDATEGSLLAVGASAATLAATILVFLFRPAIAVPMVGAFIFVTALGWVTYQAEIARLLTLIATVLTVLTVTFITIFLFASAFPAFVEHGLGLLLVPIQGGEVRWFFWLDAVLPTSTSYWNPAGGAYSLIPAIWGTVMVTLIAGAIAGPLGLFGALFIAEVASDGLREIIKPGVEVLAGIPSIVYGFIGFQVLNGFVQQSFLDDGASFLIAGVVVGVMALPTVVSVGEDALSSVPDAMGDGSIAMGATRWQTMKSISIPAAFSGISAGVILGLGRAIGETMAVAAIMAAGVGLANPLFDVFDASATLTSLIAVNYGSASESTVDVLFVAGVMLFVIVAGMSVVSQYIERQMREKLRGEA</sequence>
<protein>
    <recommendedName>
        <fullName evidence="10">Phosphate transport system permease protein</fullName>
    </recommendedName>
</protein>
<dbReference type="InterPro" id="IPR035906">
    <property type="entry name" value="MetI-like_sf"/>
</dbReference>
<name>A0A830GNG6_9EURY</name>
<feature type="transmembrane region" description="Helical" evidence="9">
    <location>
        <begin position="192"/>
        <end position="210"/>
    </location>
</feature>
<reference evidence="12" key="1">
    <citation type="journal article" date="2014" name="Int. J. Syst. Evol. Microbiol.">
        <title>Complete genome sequence of Corynebacterium casei LMG S-19264T (=DSM 44701T), isolated from a smear-ripened cheese.</title>
        <authorList>
            <consortium name="US DOE Joint Genome Institute (JGI-PGF)"/>
            <person name="Walter F."/>
            <person name="Albersmeier A."/>
            <person name="Kalinowski J."/>
            <person name="Ruckert C."/>
        </authorList>
    </citation>
    <scope>NUCLEOTIDE SEQUENCE</scope>
    <source>
        <strain evidence="12">JCM 17820</strain>
    </source>
</reference>
<comment type="subcellular location">
    <subcellularLocation>
        <location evidence="1 9">Cell membrane</location>
        <topology evidence="1 9">Multi-pass membrane protein</topology>
    </subcellularLocation>
</comment>
<feature type="transmembrane region" description="Helical" evidence="9">
    <location>
        <begin position="339"/>
        <end position="361"/>
    </location>
</feature>
<dbReference type="Proteomes" id="UP000605784">
    <property type="component" value="Unassembled WGS sequence"/>
</dbReference>
<comment type="function">
    <text evidence="10">Part of the binding-protein-dependent transport system for phosphate; probably responsible for the translocation of the substrate across the membrane.</text>
</comment>
<dbReference type="Gene3D" id="1.10.3720.10">
    <property type="entry name" value="MetI-like"/>
    <property type="match status" value="1"/>
</dbReference>
<dbReference type="GO" id="GO:0005315">
    <property type="term" value="F:phosphate transmembrane transporter activity"/>
    <property type="evidence" value="ECO:0007669"/>
    <property type="project" value="InterPro"/>
</dbReference>
<feature type="transmembrane region" description="Helical" evidence="9">
    <location>
        <begin position="222"/>
        <end position="241"/>
    </location>
</feature>
<keyword evidence="8 9" id="KW-0472">Membrane</keyword>
<dbReference type="InterPro" id="IPR000515">
    <property type="entry name" value="MetI-like"/>
</dbReference>
<evidence type="ECO:0000313" key="13">
    <source>
        <dbReference type="Proteomes" id="UP000605784"/>
    </source>
</evidence>
<reference evidence="12" key="2">
    <citation type="submission" date="2020-09" db="EMBL/GenBank/DDBJ databases">
        <authorList>
            <person name="Sun Q."/>
            <person name="Ohkuma M."/>
        </authorList>
    </citation>
    <scope>NUCLEOTIDE SEQUENCE</scope>
    <source>
        <strain evidence="12">JCM 17820</strain>
    </source>
</reference>
<dbReference type="GO" id="GO:0005886">
    <property type="term" value="C:plasma membrane"/>
    <property type="evidence" value="ECO:0007669"/>
    <property type="project" value="UniProtKB-SubCell"/>
</dbReference>
<keyword evidence="13" id="KW-1185">Reference proteome</keyword>
<comment type="caution">
    <text evidence="12">The sequence shown here is derived from an EMBL/GenBank/DDBJ whole genome shotgun (WGS) entry which is preliminary data.</text>
</comment>
<dbReference type="CDD" id="cd06261">
    <property type="entry name" value="TM_PBP2"/>
    <property type="match status" value="1"/>
</dbReference>
<gene>
    <name evidence="12" type="ORF">GCM10009030_29850</name>
</gene>
<evidence type="ECO:0000256" key="7">
    <source>
        <dbReference type="ARBA" id="ARBA00022989"/>
    </source>
</evidence>
<feature type="transmembrane region" description="Helical" evidence="9">
    <location>
        <begin position="46"/>
        <end position="65"/>
    </location>
</feature>
<dbReference type="InterPro" id="IPR051124">
    <property type="entry name" value="Phosphate_Transport_Permease"/>
</dbReference>
<evidence type="ECO:0000256" key="6">
    <source>
        <dbReference type="ARBA" id="ARBA00022692"/>
    </source>
</evidence>
<feature type="transmembrane region" description="Helical" evidence="9">
    <location>
        <begin position="72"/>
        <end position="97"/>
    </location>
</feature>
<keyword evidence="4 10" id="KW-1003">Cell membrane</keyword>
<feature type="transmembrane region" description="Helical" evidence="9">
    <location>
        <begin position="146"/>
        <end position="172"/>
    </location>
</feature>
<feature type="transmembrane region" description="Helical" evidence="9">
    <location>
        <begin position="270"/>
        <end position="288"/>
    </location>
</feature>
<evidence type="ECO:0000256" key="5">
    <source>
        <dbReference type="ARBA" id="ARBA00022592"/>
    </source>
</evidence>
<keyword evidence="5 10" id="KW-0592">Phosphate transport</keyword>
<dbReference type="Pfam" id="PF00528">
    <property type="entry name" value="BPD_transp_1"/>
    <property type="match status" value="1"/>
</dbReference>
<feature type="domain" description="ABC transmembrane type-1" evidence="11">
    <location>
        <begin position="147"/>
        <end position="358"/>
    </location>
</feature>
<dbReference type="SUPFAM" id="SSF161098">
    <property type="entry name" value="MetI-like"/>
    <property type="match status" value="1"/>
</dbReference>
<comment type="similarity">
    <text evidence="2 10">Belongs to the binding-protein-dependent transport system permease family. CysTW subfamily.</text>
</comment>
<evidence type="ECO:0000313" key="12">
    <source>
        <dbReference type="EMBL" id="GGN98906.1"/>
    </source>
</evidence>
<dbReference type="GO" id="GO:0006817">
    <property type="term" value="P:phosphate ion transport"/>
    <property type="evidence" value="ECO:0007669"/>
    <property type="project" value="UniProtKB-KW"/>
</dbReference>
<dbReference type="RefSeq" id="WP_188999625.1">
    <property type="nucleotide sequence ID" value="NZ_BMOU01000005.1"/>
</dbReference>
<evidence type="ECO:0000256" key="4">
    <source>
        <dbReference type="ARBA" id="ARBA00022475"/>
    </source>
</evidence>
<dbReference type="EMBL" id="BMOU01000005">
    <property type="protein sequence ID" value="GGN98906.1"/>
    <property type="molecule type" value="Genomic_DNA"/>
</dbReference>
<keyword evidence="7 9" id="KW-1133">Transmembrane helix</keyword>
<evidence type="ECO:0000256" key="10">
    <source>
        <dbReference type="RuleBase" id="RU363054"/>
    </source>
</evidence>
<keyword evidence="3 9" id="KW-0813">Transport</keyword>
<dbReference type="PANTHER" id="PTHR30425">
    <property type="entry name" value="PHOSPHATE TRANSPORT SYSTEM PERMEASE PROTEIN PST"/>
    <property type="match status" value="1"/>
</dbReference>
<accession>A0A830GNG6</accession>
<evidence type="ECO:0000256" key="1">
    <source>
        <dbReference type="ARBA" id="ARBA00004651"/>
    </source>
</evidence>
<dbReference type="PROSITE" id="PS50928">
    <property type="entry name" value="ABC_TM1"/>
    <property type="match status" value="1"/>
</dbReference>
<dbReference type="InterPro" id="IPR011864">
    <property type="entry name" value="Phosphate_PstC"/>
</dbReference>
<evidence type="ECO:0000256" key="8">
    <source>
        <dbReference type="ARBA" id="ARBA00023136"/>
    </source>
</evidence>
<dbReference type="NCBIfam" id="TIGR02138">
    <property type="entry name" value="phosphate_pstC"/>
    <property type="match status" value="1"/>
</dbReference>
<dbReference type="PANTHER" id="PTHR30425:SF1">
    <property type="entry name" value="PHOSPHATE TRANSPORT SYSTEM PERMEASE PROTEIN PSTC"/>
    <property type="match status" value="1"/>
</dbReference>